<dbReference type="EMBL" id="JABCKI010005719">
    <property type="protein sequence ID" value="KAG5639535.1"/>
    <property type="molecule type" value="Genomic_DNA"/>
</dbReference>
<dbReference type="AlphaFoldDB" id="A0A9P7G288"/>
<accession>A0A9P7G288</accession>
<evidence type="ECO:0000313" key="3">
    <source>
        <dbReference type="Proteomes" id="UP000717328"/>
    </source>
</evidence>
<dbReference type="Proteomes" id="UP000717328">
    <property type="component" value="Unassembled WGS sequence"/>
</dbReference>
<sequence length="208" mass="23822">MLTTGHSPCQYSSQYSCDKQNLLTDPTATRGTHKVKYTPEDDWDFQLDVPALPVDVSLALPHYRARNQPVDYRMSMFVGGDDAPIKVKVCRQYPRSRFYLEVQAGNADVTVWLPSDFRGQIHHTSKASFSAGFVNRILANARINESESDEADDEDDVVVYTRGRVAFRMWDIQTRAPENTHREALKRMFGCVRRAPETAIDWDFLLED</sequence>
<name>A0A9P7G288_9AGAR</name>
<dbReference type="OrthoDB" id="3177929at2759"/>
<comment type="caution">
    <text evidence="2">The sequence shown here is derived from an EMBL/GenBank/DDBJ whole genome shotgun (WGS) entry which is preliminary data.</text>
</comment>
<organism evidence="2 3">
    <name type="scientific">Sphagnurus paluster</name>
    <dbReference type="NCBI Taxonomy" id="117069"/>
    <lineage>
        <taxon>Eukaryota</taxon>
        <taxon>Fungi</taxon>
        <taxon>Dikarya</taxon>
        <taxon>Basidiomycota</taxon>
        <taxon>Agaricomycotina</taxon>
        <taxon>Agaricomycetes</taxon>
        <taxon>Agaricomycetidae</taxon>
        <taxon>Agaricales</taxon>
        <taxon>Tricholomatineae</taxon>
        <taxon>Lyophyllaceae</taxon>
        <taxon>Sphagnurus</taxon>
    </lineage>
</organism>
<gene>
    <name evidence="2" type="ORF">H0H81_000682</name>
</gene>
<protein>
    <recommendedName>
        <fullName evidence="1">DUF7330 domain-containing protein</fullName>
    </recommendedName>
</protein>
<keyword evidence="3" id="KW-1185">Reference proteome</keyword>
<dbReference type="InterPro" id="IPR055754">
    <property type="entry name" value="DUF7330"/>
</dbReference>
<evidence type="ECO:0000259" key="1">
    <source>
        <dbReference type="Pfam" id="PF24016"/>
    </source>
</evidence>
<evidence type="ECO:0000313" key="2">
    <source>
        <dbReference type="EMBL" id="KAG5639535.1"/>
    </source>
</evidence>
<reference evidence="2" key="2">
    <citation type="submission" date="2021-10" db="EMBL/GenBank/DDBJ databases">
        <title>Phylogenomics reveals ancestral predisposition of the termite-cultivated fungus Termitomyces towards a domesticated lifestyle.</title>
        <authorList>
            <person name="Auxier B."/>
            <person name="Grum-Grzhimaylo A."/>
            <person name="Cardenas M.E."/>
            <person name="Lodge J.D."/>
            <person name="Laessoe T."/>
            <person name="Pedersen O."/>
            <person name="Smith M.E."/>
            <person name="Kuyper T.W."/>
            <person name="Franco-Molano E.A."/>
            <person name="Baroni T.J."/>
            <person name="Aanen D.K."/>
        </authorList>
    </citation>
    <scope>NUCLEOTIDE SEQUENCE</scope>
    <source>
        <strain evidence="2">D49</strain>
    </source>
</reference>
<dbReference type="Pfam" id="PF24016">
    <property type="entry name" value="DUF7330"/>
    <property type="match status" value="1"/>
</dbReference>
<feature type="domain" description="DUF7330" evidence="1">
    <location>
        <begin position="52"/>
        <end position="140"/>
    </location>
</feature>
<proteinExistence type="predicted"/>
<reference evidence="2" key="1">
    <citation type="submission" date="2021-02" db="EMBL/GenBank/DDBJ databases">
        <authorList>
            <person name="Nieuwenhuis M."/>
            <person name="Van De Peppel L.J.J."/>
        </authorList>
    </citation>
    <scope>NUCLEOTIDE SEQUENCE</scope>
    <source>
        <strain evidence="2">D49</strain>
    </source>
</reference>